<organism evidence="2 3">
    <name type="scientific">Galemys pyrenaicus</name>
    <name type="common">Iberian desman</name>
    <name type="synonym">Pyrenean desman</name>
    <dbReference type="NCBI Taxonomy" id="202257"/>
    <lineage>
        <taxon>Eukaryota</taxon>
        <taxon>Metazoa</taxon>
        <taxon>Chordata</taxon>
        <taxon>Craniata</taxon>
        <taxon>Vertebrata</taxon>
        <taxon>Euteleostomi</taxon>
        <taxon>Mammalia</taxon>
        <taxon>Eutheria</taxon>
        <taxon>Laurasiatheria</taxon>
        <taxon>Eulipotyphla</taxon>
        <taxon>Talpidae</taxon>
        <taxon>Galemys</taxon>
    </lineage>
</organism>
<dbReference type="Proteomes" id="UP000700334">
    <property type="component" value="Unassembled WGS sequence"/>
</dbReference>
<comment type="caution">
    <text evidence="2">The sequence shown here is derived from an EMBL/GenBank/DDBJ whole genome shotgun (WGS) entry which is preliminary data.</text>
</comment>
<keyword evidence="3" id="KW-1185">Reference proteome</keyword>
<feature type="region of interest" description="Disordered" evidence="1">
    <location>
        <begin position="24"/>
        <end position="59"/>
    </location>
</feature>
<reference evidence="2" key="1">
    <citation type="journal article" date="2021" name="Evol. Appl.">
        <title>The genome of the Pyrenean desman and the effects of bottlenecks and inbreeding on the genomic landscape of an endangered species.</title>
        <authorList>
            <person name="Escoda L."/>
            <person name="Castresana J."/>
        </authorList>
    </citation>
    <scope>NUCLEOTIDE SEQUENCE</scope>
    <source>
        <strain evidence="2">IBE-C5619</strain>
    </source>
</reference>
<gene>
    <name evidence="2" type="ORF">J0S82_015176</name>
</gene>
<dbReference type="EMBL" id="JAGFMF010012163">
    <property type="protein sequence ID" value="KAG8506329.1"/>
    <property type="molecule type" value="Genomic_DNA"/>
</dbReference>
<evidence type="ECO:0000313" key="2">
    <source>
        <dbReference type="EMBL" id="KAG8506329.1"/>
    </source>
</evidence>
<protein>
    <submittedName>
        <fullName evidence="2">Uncharacterized protein</fullName>
    </submittedName>
</protein>
<dbReference type="AlphaFoldDB" id="A0A8J6A6X7"/>
<proteinExistence type="predicted"/>
<dbReference type="OrthoDB" id="10265243at2759"/>
<name>A0A8J6A6X7_GALPY</name>
<evidence type="ECO:0000313" key="3">
    <source>
        <dbReference type="Proteomes" id="UP000700334"/>
    </source>
</evidence>
<accession>A0A8J6A6X7</accession>
<evidence type="ECO:0000256" key="1">
    <source>
        <dbReference type="SAM" id="MobiDB-lite"/>
    </source>
</evidence>
<sequence length="117" mass="12428">MFTSSGRQGGLGHCRQNFLGVLPSVMEPGGGRKLPPSERRSSASGLLRTGGSGSFLRSLPKPVTQVMRHTSVALGATKAVPSALLTLSCCSTGVGTRNYYRKLGYRLQGPYMVKTLQ</sequence>